<evidence type="ECO:0000256" key="1">
    <source>
        <dbReference type="ARBA" id="ARBA00008791"/>
    </source>
</evidence>
<gene>
    <name evidence="4" type="ORF">NVS47_15185</name>
</gene>
<name>A0ABT1Y7H7_9FIRM</name>
<comment type="caution">
    <text evidence="4">The sequence shown here is derived from an EMBL/GenBank/DDBJ whole genome shotgun (WGS) entry which is preliminary data.</text>
</comment>
<organism evidence="4 5">
    <name type="scientific">Dehalobacterium formicoaceticum</name>
    <dbReference type="NCBI Taxonomy" id="51515"/>
    <lineage>
        <taxon>Bacteria</taxon>
        <taxon>Bacillati</taxon>
        <taxon>Bacillota</taxon>
        <taxon>Clostridia</taxon>
        <taxon>Eubacteriales</taxon>
        <taxon>Peptococcaceae</taxon>
        <taxon>Dehalobacterium</taxon>
    </lineage>
</organism>
<evidence type="ECO:0000256" key="2">
    <source>
        <dbReference type="PIRNR" id="PIRNR006276"/>
    </source>
</evidence>
<feature type="domain" description="UspA" evidence="3">
    <location>
        <begin position="1"/>
        <end position="141"/>
    </location>
</feature>
<dbReference type="InterPro" id="IPR014729">
    <property type="entry name" value="Rossmann-like_a/b/a_fold"/>
</dbReference>
<dbReference type="Pfam" id="PF00582">
    <property type="entry name" value="Usp"/>
    <property type="match status" value="1"/>
</dbReference>
<dbReference type="RefSeq" id="WP_089611540.1">
    <property type="nucleotide sequence ID" value="NZ_CP022121.1"/>
</dbReference>
<evidence type="ECO:0000259" key="3">
    <source>
        <dbReference type="Pfam" id="PF00582"/>
    </source>
</evidence>
<dbReference type="Gene3D" id="3.40.50.620">
    <property type="entry name" value="HUPs"/>
    <property type="match status" value="1"/>
</dbReference>
<evidence type="ECO:0000313" key="5">
    <source>
        <dbReference type="Proteomes" id="UP001524944"/>
    </source>
</evidence>
<dbReference type="SUPFAM" id="SSF52402">
    <property type="entry name" value="Adenine nucleotide alpha hydrolases-like"/>
    <property type="match status" value="1"/>
</dbReference>
<protein>
    <recommendedName>
        <fullName evidence="2">Universal stress protein</fullName>
    </recommendedName>
</protein>
<keyword evidence="2" id="KW-0963">Cytoplasm</keyword>
<keyword evidence="5" id="KW-1185">Reference proteome</keyword>
<dbReference type="PIRSF" id="PIRSF006276">
    <property type="entry name" value="UspA"/>
    <property type="match status" value="1"/>
</dbReference>
<dbReference type="EMBL" id="JANPWE010000012">
    <property type="protein sequence ID" value="MCR6546839.1"/>
    <property type="molecule type" value="Genomic_DNA"/>
</dbReference>
<dbReference type="PRINTS" id="PR01438">
    <property type="entry name" value="UNVRSLSTRESS"/>
</dbReference>
<dbReference type="CDD" id="cd00293">
    <property type="entry name" value="USP-like"/>
    <property type="match status" value="1"/>
</dbReference>
<evidence type="ECO:0000313" key="4">
    <source>
        <dbReference type="EMBL" id="MCR6546839.1"/>
    </source>
</evidence>
<accession>A0ABT1Y7H7</accession>
<dbReference type="InterPro" id="IPR006015">
    <property type="entry name" value="Universal_stress_UspA"/>
</dbReference>
<reference evidence="4 5" key="1">
    <citation type="submission" date="2022-08" db="EMBL/GenBank/DDBJ databases">
        <title>Proteogenomics of the novel Dehalobacterium formicoaceticum strain EZ94 highlights a key role of methyltransferases during anaerobic dichloromethane degradation.</title>
        <authorList>
            <person name="Wasmund K."/>
        </authorList>
    </citation>
    <scope>NUCLEOTIDE SEQUENCE [LARGE SCALE GENOMIC DNA]</scope>
    <source>
        <strain evidence="4 5">EZ94</strain>
    </source>
</reference>
<comment type="subcellular location">
    <subcellularLocation>
        <location evidence="2">Cytoplasm</location>
    </subcellularLocation>
</comment>
<dbReference type="Proteomes" id="UP001524944">
    <property type="component" value="Unassembled WGS sequence"/>
</dbReference>
<sequence>MFKKILVAIDGSEHSMKATDAALELAQMDQAHVELLYVAPSFKYLSAETATIIEQLEKDMMEESKGIVAKAAEKFEGKNVQFETNVILGNAADLIIEEAEKKGIDVIVMGSRGLNAVSRFFLGSVSHKVLTYAPCSVLIVR</sequence>
<dbReference type="InterPro" id="IPR006016">
    <property type="entry name" value="UspA"/>
</dbReference>
<dbReference type="PANTHER" id="PTHR31964:SF113">
    <property type="entry name" value="USPA DOMAIN-CONTAINING PROTEIN"/>
    <property type="match status" value="1"/>
</dbReference>
<proteinExistence type="inferred from homology"/>
<dbReference type="PANTHER" id="PTHR31964">
    <property type="entry name" value="ADENINE NUCLEOTIDE ALPHA HYDROLASES-LIKE SUPERFAMILY PROTEIN"/>
    <property type="match status" value="1"/>
</dbReference>
<comment type="similarity">
    <text evidence="1 2">Belongs to the universal stress protein A family.</text>
</comment>